<sequence>MTVYVAVALTAVILLFSATHSSIVGVEYVSRLLQVQDRERAPSSVQLSAARAVLDRFIPSHSSSFQFNIITKVKVPVIVAGCKLDLRDEQQAVSLELVMSPIMQQFREIETCIECSAYKHIQFGILVISAKAVSWRVGFRLGVTN</sequence>
<dbReference type="STRING" id="4232.A0A251SFV5"/>
<reference evidence="3" key="2">
    <citation type="submission" date="2017-02" db="EMBL/GenBank/DDBJ databases">
        <title>Sunflower complete genome.</title>
        <authorList>
            <person name="Langlade N."/>
            <person name="Munos S."/>
        </authorList>
    </citation>
    <scope>NUCLEOTIDE SEQUENCE [LARGE SCALE GENOMIC DNA]</scope>
    <source>
        <tissue evidence="3">Leaves</tissue>
    </source>
</reference>
<dbReference type="EMBL" id="CM007903">
    <property type="protein sequence ID" value="OTF97739.1"/>
    <property type="molecule type" value="Genomic_DNA"/>
</dbReference>
<dbReference type="GO" id="GO:0005741">
    <property type="term" value="C:mitochondrial outer membrane"/>
    <property type="evidence" value="ECO:0000318"/>
    <property type="project" value="GO_Central"/>
</dbReference>
<evidence type="ECO:0000313" key="4">
    <source>
        <dbReference type="Proteomes" id="UP000215914"/>
    </source>
</evidence>
<dbReference type="InParanoid" id="A0A251SFV5"/>
<dbReference type="Proteomes" id="UP000215914">
    <property type="component" value="Chromosome 14"/>
</dbReference>
<dbReference type="GO" id="GO:0003924">
    <property type="term" value="F:GTPase activity"/>
    <property type="evidence" value="ECO:0000318"/>
    <property type="project" value="GO_Central"/>
</dbReference>
<dbReference type="InterPro" id="IPR027417">
    <property type="entry name" value="P-loop_NTPase"/>
</dbReference>
<dbReference type="AlphaFoldDB" id="A0A251SFV5"/>
<evidence type="ECO:0000313" key="3">
    <source>
        <dbReference type="EMBL" id="OTF97739.1"/>
    </source>
</evidence>
<proteinExistence type="predicted"/>
<dbReference type="EMBL" id="MNCJ02000330">
    <property type="protein sequence ID" value="KAF5765320.1"/>
    <property type="molecule type" value="Genomic_DNA"/>
</dbReference>
<reference evidence="2" key="3">
    <citation type="submission" date="2020-06" db="EMBL/GenBank/DDBJ databases">
        <title>Helianthus annuus Genome sequencing and assembly Release 2.</title>
        <authorList>
            <person name="Gouzy J."/>
            <person name="Langlade N."/>
            <person name="Munos S."/>
        </authorList>
    </citation>
    <scope>NUCLEOTIDE SEQUENCE</scope>
    <source>
        <tissue evidence="2">Leaves</tissue>
    </source>
</reference>
<protein>
    <submittedName>
        <fullName evidence="2 3">P-loop containing nucleoside triphosphate hydrolase</fullName>
    </submittedName>
</protein>
<dbReference type="SUPFAM" id="SSF52540">
    <property type="entry name" value="P-loop containing nucleoside triphosphate hydrolases"/>
    <property type="match status" value="1"/>
</dbReference>
<keyword evidence="1" id="KW-0732">Signal</keyword>
<accession>A0A251SFV5</accession>
<name>A0A251SFV5_HELAN</name>
<reference evidence="2 4" key="1">
    <citation type="journal article" date="2017" name="Nature">
        <title>The sunflower genome provides insights into oil metabolism, flowering and Asterid evolution.</title>
        <authorList>
            <person name="Badouin H."/>
            <person name="Gouzy J."/>
            <person name="Grassa C.J."/>
            <person name="Murat F."/>
            <person name="Staton S.E."/>
            <person name="Cottret L."/>
            <person name="Lelandais-Briere C."/>
            <person name="Owens G.L."/>
            <person name="Carrere S."/>
            <person name="Mayjonade B."/>
            <person name="Legrand L."/>
            <person name="Gill N."/>
            <person name="Kane N.C."/>
            <person name="Bowers J.E."/>
            <person name="Hubner S."/>
            <person name="Bellec A."/>
            <person name="Berard A."/>
            <person name="Berges H."/>
            <person name="Blanchet N."/>
            <person name="Boniface M.C."/>
            <person name="Brunel D."/>
            <person name="Catrice O."/>
            <person name="Chaidir N."/>
            <person name="Claudel C."/>
            <person name="Donnadieu C."/>
            <person name="Faraut T."/>
            <person name="Fievet G."/>
            <person name="Helmstetter N."/>
            <person name="King M."/>
            <person name="Knapp S.J."/>
            <person name="Lai Z."/>
            <person name="Le Paslier M.C."/>
            <person name="Lippi Y."/>
            <person name="Lorenzon L."/>
            <person name="Mandel J.R."/>
            <person name="Marage G."/>
            <person name="Marchand G."/>
            <person name="Marquand E."/>
            <person name="Bret-Mestries E."/>
            <person name="Morien E."/>
            <person name="Nambeesan S."/>
            <person name="Nguyen T."/>
            <person name="Pegot-Espagnet P."/>
            <person name="Pouilly N."/>
            <person name="Raftis F."/>
            <person name="Sallet E."/>
            <person name="Schiex T."/>
            <person name="Thomas J."/>
            <person name="Vandecasteele C."/>
            <person name="Vares D."/>
            <person name="Vear F."/>
            <person name="Vautrin S."/>
            <person name="Crespi M."/>
            <person name="Mangin B."/>
            <person name="Burke J.M."/>
            <person name="Salse J."/>
            <person name="Munos S."/>
            <person name="Vincourt P."/>
            <person name="Rieseberg L.H."/>
            <person name="Langlade N.B."/>
        </authorList>
    </citation>
    <scope>NUCLEOTIDE SEQUENCE [LARGE SCALE GENOMIC DNA]</scope>
    <source>
        <strain evidence="4">cv. SF193</strain>
        <tissue evidence="2">Leaves</tissue>
    </source>
</reference>
<gene>
    <name evidence="3" type="ORF">HannXRQ_Chr14g0437921</name>
    <name evidence="2" type="ORF">HanXRQr2_Chr15g0702451</name>
</gene>
<keyword evidence="4" id="KW-1185">Reference proteome</keyword>
<dbReference type="GO" id="GO:0007005">
    <property type="term" value="P:mitochondrion organization"/>
    <property type="evidence" value="ECO:0000318"/>
    <property type="project" value="GO_Central"/>
</dbReference>
<dbReference type="Gramene" id="mRNA:HanXRQr2_Chr15g0702451">
    <property type="protein sequence ID" value="mRNA:HanXRQr2_Chr15g0702451"/>
    <property type="gene ID" value="HanXRQr2_Chr15g0702451"/>
</dbReference>
<evidence type="ECO:0000256" key="1">
    <source>
        <dbReference type="SAM" id="SignalP"/>
    </source>
</evidence>
<dbReference type="GO" id="GO:0005525">
    <property type="term" value="F:GTP binding"/>
    <property type="evidence" value="ECO:0000318"/>
    <property type="project" value="GO_Central"/>
</dbReference>
<organism evidence="3 4">
    <name type="scientific">Helianthus annuus</name>
    <name type="common">Common sunflower</name>
    <dbReference type="NCBI Taxonomy" id="4232"/>
    <lineage>
        <taxon>Eukaryota</taxon>
        <taxon>Viridiplantae</taxon>
        <taxon>Streptophyta</taxon>
        <taxon>Embryophyta</taxon>
        <taxon>Tracheophyta</taxon>
        <taxon>Spermatophyta</taxon>
        <taxon>Magnoliopsida</taxon>
        <taxon>eudicotyledons</taxon>
        <taxon>Gunneridae</taxon>
        <taxon>Pentapetalae</taxon>
        <taxon>asterids</taxon>
        <taxon>campanulids</taxon>
        <taxon>Asterales</taxon>
        <taxon>Asteraceae</taxon>
        <taxon>Asteroideae</taxon>
        <taxon>Heliantheae alliance</taxon>
        <taxon>Heliantheae</taxon>
        <taxon>Helianthus</taxon>
    </lineage>
</organism>
<evidence type="ECO:0000313" key="2">
    <source>
        <dbReference type="EMBL" id="KAF5765320.1"/>
    </source>
</evidence>
<feature type="signal peptide" evidence="1">
    <location>
        <begin position="1"/>
        <end position="21"/>
    </location>
</feature>
<feature type="chain" id="PRO_5041060374" evidence="1">
    <location>
        <begin position="22"/>
        <end position="145"/>
    </location>
</feature>
<keyword evidence="3" id="KW-0378">Hydrolase</keyword>